<sequence length="289" mass="32368">MASKTFQLENIETLDSRQFAIAVRRLADSLSYGTDASPFLGSGTDYVQSRLYQPGDSVRAIDWRITARTSKFHVKEFETPKRMPCYLLVDTSASMTVSSVDWSKYAVAVHIAGGLAFACLDRISPVAVVSVGETELRYSPSLSRDKILQWLHKLRTFRIDEQTCLQERLRELGPLLINKSLIIVISDLHQPEAIGPLKRLGQQHDVVAIQMIDPAEASIRGAGFIRGREAETGRTMTTRGHGLGIDQESLAQELKRGRVDHLTVRTDEPFAYQLRHFFKSRGLLGRGAR</sequence>
<dbReference type="PANTHER" id="PTHR33608">
    <property type="entry name" value="BLL2464 PROTEIN"/>
    <property type="match status" value="1"/>
</dbReference>
<proteinExistence type="predicted"/>
<dbReference type="SUPFAM" id="SSF53300">
    <property type="entry name" value="vWA-like"/>
    <property type="match status" value="1"/>
</dbReference>
<name>A0A5B9P5K7_9BACT</name>
<dbReference type="RefSeq" id="WP_075082533.1">
    <property type="nucleotide sequence ID" value="NZ_CP042912.1"/>
</dbReference>
<reference evidence="2 3" key="1">
    <citation type="submission" date="2019-08" db="EMBL/GenBank/DDBJ databases">
        <title>Deep-cultivation of Planctomycetes and their phenomic and genomic characterization uncovers novel biology.</title>
        <authorList>
            <person name="Wiegand S."/>
            <person name="Jogler M."/>
            <person name="Boedeker C."/>
            <person name="Pinto D."/>
            <person name="Vollmers J."/>
            <person name="Rivas-Marin E."/>
            <person name="Kohn T."/>
            <person name="Peeters S.H."/>
            <person name="Heuer A."/>
            <person name="Rast P."/>
            <person name="Oberbeckmann S."/>
            <person name="Bunk B."/>
            <person name="Jeske O."/>
            <person name="Meyerdierks A."/>
            <person name="Storesund J.E."/>
            <person name="Kallscheuer N."/>
            <person name="Luecker S."/>
            <person name="Lage O.M."/>
            <person name="Pohl T."/>
            <person name="Merkel B.J."/>
            <person name="Hornburger P."/>
            <person name="Mueller R.-W."/>
            <person name="Bruemmer F."/>
            <person name="Labrenz M."/>
            <person name="Spormann A.M."/>
            <person name="Op den Camp H."/>
            <person name="Overmann J."/>
            <person name="Amann R."/>
            <person name="Jetten M.S.M."/>
            <person name="Mascher T."/>
            <person name="Medema M.H."/>
            <person name="Devos D.P."/>
            <person name="Kaster A.-K."/>
            <person name="Ovreas L."/>
            <person name="Rohde M."/>
            <person name="Galperin M.Y."/>
            <person name="Jogler C."/>
        </authorList>
    </citation>
    <scope>NUCLEOTIDE SEQUENCE [LARGE SCALE GENOMIC DNA]</scope>
    <source>
        <strain evidence="2 3">FC18</strain>
    </source>
</reference>
<feature type="domain" description="DUF58" evidence="1">
    <location>
        <begin position="48"/>
        <end position="237"/>
    </location>
</feature>
<dbReference type="Pfam" id="PF01882">
    <property type="entry name" value="DUF58"/>
    <property type="match status" value="1"/>
</dbReference>
<dbReference type="InterPro" id="IPR036465">
    <property type="entry name" value="vWFA_dom_sf"/>
</dbReference>
<dbReference type="KEGG" id="mff:MFFC18_03030"/>
<dbReference type="InterPro" id="IPR002881">
    <property type="entry name" value="DUF58"/>
</dbReference>
<dbReference type="Proteomes" id="UP000322214">
    <property type="component" value="Chromosome"/>
</dbReference>
<dbReference type="OrthoDB" id="9780819at2"/>
<evidence type="ECO:0000313" key="2">
    <source>
        <dbReference type="EMBL" id="QEG20455.1"/>
    </source>
</evidence>
<dbReference type="STRING" id="980251.GCA_001642875_04527"/>
<evidence type="ECO:0000259" key="1">
    <source>
        <dbReference type="Pfam" id="PF01882"/>
    </source>
</evidence>
<evidence type="ECO:0000313" key="3">
    <source>
        <dbReference type="Proteomes" id="UP000322214"/>
    </source>
</evidence>
<protein>
    <recommendedName>
        <fullName evidence="1">DUF58 domain-containing protein</fullName>
    </recommendedName>
</protein>
<accession>A0A5B9P5K7</accession>
<dbReference type="AlphaFoldDB" id="A0A5B9P5K7"/>
<gene>
    <name evidence="2" type="ORF">MFFC18_03030</name>
</gene>
<keyword evidence="3" id="KW-1185">Reference proteome</keyword>
<dbReference type="PANTHER" id="PTHR33608:SF6">
    <property type="entry name" value="BLL2464 PROTEIN"/>
    <property type="match status" value="1"/>
</dbReference>
<dbReference type="EMBL" id="CP042912">
    <property type="protein sequence ID" value="QEG20455.1"/>
    <property type="molecule type" value="Genomic_DNA"/>
</dbReference>
<organism evidence="2 3">
    <name type="scientific">Mariniblastus fucicola</name>
    <dbReference type="NCBI Taxonomy" id="980251"/>
    <lineage>
        <taxon>Bacteria</taxon>
        <taxon>Pseudomonadati</taxon>
        <taxon>Planctomycetota</taxon>
        <taxon>Planctomycetia</taxon>
        <taxon>Pirellulales</taxon>
        <taxon>Pirellulaceae</taxon>
        <taxon>Mariniblastus</taxon>
    </lineage>
</organism>